<dbReference type="GO" id="GO:0042274">
    <property type="term" value="P:ribosomal small subunit biogenesis"/>
    <property type="evidence" value="ECO:0007669"/>
    <property type="project" value="InterPro"/>
</dbReference>
<proteinExistence type="inferred from homology"/>
<dbReference type="OrthoDB" id="5852896at2759"/>
<dbReference type="Proteomes" id="UP000230750">
    <property type="component" value="Unassembled WGS sequence"/>
</dbReference>
<dbReference type="STRING" id="307972.A0A2G8LHZ9"/>
<evidence type="ECO:0000313" key="4">
    <source>
        <dbReference type="EMBL" id="PIK59888.1"/>
    </source>
</evidence>
<evidence type="ECO:0000313" key="5">
    <source>
        <dbReference type="Proteomes" id="UP000230750"/>
    </source>
</evidence>
<dbReference type="PANTHER" id="PTHR21531:SF0">
    <property type="entry name" value="PROTEIN LTV1 HOMOLOG"/>
    <property type="match status" value="1"/>
</dbReference>
<dbReference type="PANTHER" id="PTHR21531">
    <property type="entry name" value="LOW-TEMPERATURE VIABILITY PROTEIN LTV1-RELATED"/>
    <property type="match status" value="1"/>
</dbReference>
<dbReference type="GO" id="GO:0005634">
    <property type="term" value="C:nucleus"/>
    <property type="evidence" value="ECO:0007669"/>
    <property type="project" value="TreeGrafter"/>
</dbReference>
<sequence>MGRHKRQQFIDKKNAVTFHLVHRSQRDPLQADEESSKFVLQEAVNLNEEKKTNDEERKEERKEQQRKYGVFFEDDYDYTQHLREAQSENVVWQADAPPGDGARGSKQDVKVQFLDEDRSKAKIQLPANIFASSREEDIGLLNRAAPISGPRLDLDPDIVAALDEDFDNGRSGEPSR</sequence>
<protein>
    <recommendedName>
        <fullName evidence="2">Protein LTV1 homolog</fullName>
    </recommendedName>
</protein>
<organism evidence="4 5">
    <name type="scientific">Stichopus japonicus</name>
    <name type="common">Sea cucumber</name>
    <dbReference type="NCBI Taxonomy" id="307972"/>
    <lineage>
        <taxon>Eukaryota</taxon>
        <taxon>Metazoa</taxon>
        <taxon>Echinodermata</taxon>
        <taxon>Eleutherozoa</taxon>
        <taxon>Echinozoa</taxon>
        <taxon>Holothuroidea</taxon>
        <taxon>Aspidochirotacea</taxon>
        <taxon>Aspidochirotida</taxon>
        <taxon>Stichopodidae</taxon>
        <taxon>Apostichopus</taxon>
    </lineage>
</organism>
<name>A0A2G8LHZ9_STIJA</name>
<gene>
    <name evidence="4" type="ORF">BSL78_03184</name>
</gene>
<feature type="region of interest" description="Disordered" evidence="3">
    <location>
        <begin position="24"/>
        <end position="66"/>
    </location>
</feature>
<reference evidence="4 5" key="1">
    <citation type="journal article" date="2017" name="PLoS Biol.">
        <title>The sea cucumber genome provides insights into morphological evolution and visceral regeneration.</title>
        <authorList>
            <person name="Zhang X."/>
            <person name="Sun L."/>
            <person name="Yuan J."/>
            <person name="Sun Y."/>
            <person name="Gao Y."/>
            <person name="Zhang L."/>
            <person name="Li S."/>
            <person name="Dai H."/>
            <person name="Hamel J.F."/>
            <person name="Liu C."/>
            <person name="Yu Y."/>
            <person name="Liu S."/>
            <person name="Lin W."/>
            <person name="Guo K."/>
            <person name="Jin S."/>
            <person name="Xu P."/>
            <person name="Storey K.B."/>
            <person name="Huan P."/>
            <person name="Zhang T."/>
            <person name="Zhou Y."/>
            <person name="Zhang J."/>
            <person name="Lin C."/>
            <person name="Li X."/>
            <person name="Xing L."/>
            <person name="Huo D."/>
            <person name="Sun M."/>
            <person name="Wang L."/>
            <person name="Mercier A."/>
            <person name="Li F."/>
            <person name="Yang H."/>
            <person name="Xiang J."/>
        </authorList>
    </citation>
    <scope>NUCLEOTIDE SEQUENCE [LARGE SCALE GENOMIC DNA]</scope>
    <source>
        <strain evidence="4">Shaxun</strain>
        <tissue evidence="4">Muscle</tissue>
    </source>
</reference>
<evidence type="ECO:0000256" key="2">
    <source>
        <dbReference type="ARBA" id="ARBA00021561"/>
    </source>
</evidence>
<dbReference type="InterPro" id="IPR007307">
    <property type="entry name" value="Ltv1"/>
</dbReference>
<dbReference type="EMBL" id="MRZV01000071">
    <property type="protein sequence ID" value="PIK59888.1"/>
    <property type="molecule type" value="Genomic_DNA"/>
</dbReference>
<dbReference type="GO" id="GO:0030688">
    <property type="term" value="C:preribosome, small subunit precursor"/>
    <property type="evidence" value="ECO:0007669"/>
    <property type="project" value="TreeGrafter"/>
</dbReference>
<dbReference type="GO" id="GO:0000056">
    <property type="term" value="P:ribosomal small subunit export from nucleus"/>
    <property type="evidence" value="ECO:0007669"/>
    <property type="project" value="TreeGrafter"/>
</dbReference>
<evidence type="ECO:0000256" key="1">
    <source>
        <dbReference type="ARBA" id="ARBA00009078"/>
    </source>
</evidence>
<dbReference type="AlphaFoldDB" id="A0A2G8LHZ9"/>
<comment type="caution">
    <text evidence="4">The sequence shown here is derived from an EMBL/GenBank/DDBJ whole genome shotgun (WGS) entry which is preliminary data.</text>
</comment>
<evidence type="ECO:0000256" key="3">
    <source>
        <dbReference type="SAM" id="MobiDB-lite"/>
    </source>
</evidence>
<comment type="similarity">
    <text evidence="1">Belongs to the LTV1 family.</text>
</comment>
<dbReference type="GO" id="GO:0005829">
    <property type="term" value="C:cytosol"/>
    <property type="evidence" value="ECO:0007669"/>
    <property type="project" value="TreeGrafter"/>
</dbReference>
<keyword evidence="5" id="KW-1185">Reference proteome</keyword>
<feature type="compositionally biased region" description="Basic and acidic residues" evidence="3">
    <location>
        <begin position="47"/>
        <end position="66"/>
    </location>
</feature>
<accession>A0A2G8LHZ9</accession>
<dbReference type="Pfam" id="PF04180">
    <property type="entry name" value="LTV"/>
    <property type="match status" value="1"/>
</dbReference>